<comment type="caution">
    <text evidence="3">The sequence shown here is derived from an EMBL/GenBank/DDBJ whole genome shotgun (WGS) entry which is preliminary data.</text>
</comment>
<dbReference type="Pfam" id="PF11141">
    <property type="entry name" value="DUF2914"/>
    <property type="match status" value="1"/>
</dbReference>
<protein>
    <recommendedName>
        <fullName evidence="2">DUF2914 domain-containing protein</fullName>
    </recommendedName>
</protein>
<name>A0A1F4RXG8_UNCSA</name>
<dbReference type="InterPro" id="IPR022606">
    <property type="entry name" value="DUF2914"/>
</dbReference>
<evidence type="ECO:0000256" key="1">
    <source>
        <dbReference type="SAM" id="Phobius"/>
    </source>
</evidence>
<dbReference type="AlphaFoldDB" id="A0A1F4RXG8"/>
<organism evidence="3 4">
    <name type="scientific">candidate division WOR-1 bacterium RIFOXYB2_FULL_36_35</name>
    <dbReference type="NCBI Taxonomy" id="1802578"/>
    <lineage>
        <taxon>Bacteria</taxon>
        <taxon>Bacillati</taxon>
        <taxon>Saganbacteria</taxon>
    </lineage>
</organism>
<proteinExistence type="predicted"/>
<feature type="domain" description="DUF2914" evidence="2">
    <location>
        <begin position="130"/>
        <end position="186"/>
    </location>
</feature>
<accession>A0A1F4RXG8</accession>
<evidence type="ECO:0000259" key="2">
    <source>
        <dbReference type="Pfam" id="PF11141"/>
    </source>
</evidence>
<gene>
    <name evidence="3" type="ORF">A2290_02745</name>
</gene>
<reference evidence="3 4" key="1">
    <citation type="journal article" date="2016" name="Nat. Commun.">
        <title>Thousands of microbial genomes shed light on interconnected biogeochemical processes in an aquifer system.</title>
        <authorList>
            <person name="Anantharaman K."/>
            <person name="Brown C.T."/>
            <person name="Hug L.A."/>
            <person name="Sharon I."/>
            <person name="Castelle C.J."/>
            <person name="Probst A.J."/>
            <person name="Thomas B.C."/>
            <person name="Singh A."/>
            <person name="Wilkins M.J."/>
            <person name="Karaoz U."/>
            <person name="Brodie E.L."/>
            <person name="Williams K.H."/>
            <person name="Hubbard S.S."/>
            <person name="Banfield J.F."/>
        </authorList>
    </citation>
    <scope>NUCLEOTIDE SEQUENCE [LARGE SCALE GENOMIC DNA]</scope>
</reference>
<evidence type="ECO:0000313" key="4">
    <source>
        <dbReference type="Proteomes" id="UP000177905"/>
    </source>
</evidence>
<sequence>MSDFVGYTKRPEPKWPYFVLFATVIIVLLLAFSINSDTKKKQSQTKSTTTIDKTKELAQTQEKKKEETNIIAPQQNHMQKIKDEIKVKEISFTNKINNYHMPTDNISSVSKTKDGMLYCYTKINSPVVPTTIRHVWINPNKEVHADIKLTLIKQSGNIWSYIGTGEKQTGKWKVLVKDVNGNVLAEEDILIKD</sequence>
<keyword evidence="1" id="KW-1133">Transmembrane helix</keyword>
<feature type="transmembrane region" description="Helical" evidence="1">
    <location>
        <begin position="15"/>
        <end position="34"/>
    </location>
</feature>
<keyword evidence="1" id="KW-0472">Membrane</keyword>
<dbReference type="EMBL" id="MEUA01000064">
    <property type="protein sequence ID" value="OGC12864.1"/>
    <property type="molecule type" value="Genomic_DNA"/>
</dbReference>
<evidence type="ECO:0000313" key="3">
    <source>
        <dbReference type="EMBL" id="OGC12864.1"/>
    </source>
</evidence>
<dbReference type="Proteomes" id="UP000177905">
    <property type="component" value="Unassembled WGS sequence"/>
</dbReference>
<keyword evidence="1" id="KW-0812">Transmembrane</keyword>